<dbReference type="SUPFAM" id="SSF55804">
    <property type="entry name" value="Phoshotransferase/anion transport protein"/>
    <property type="match status" value="1"/>
</dbReference>
<evidence type="ECO:0000256" key="10">
    <source>
        <dbReference type="SAM" id="Phobius"/>
    </source>
</evidence>
<comment type="subcellular location">
    <subcellularLocation>
        <location evidence="1">Cell membrane</location>
        <topology evidence="1">Multi-pass membrane protein</topology>
    </subcellularLocation>
</comment>
<comment type="similarity">
    <text evidence="2">Belongs to the anion exchanger (TC 2.A.31) family.</text>
</comment>
<dbReference type="InterPro" id="IPR016152">
    <property type="entry name" value="PTrfase/Anion_transptr"/>
</dbReference>
<dbReference type="InterPro" id="IPR002178">
    <property type="entry name" value="PTS_EIIA_type-2_dom"/>
</dbReference>
<feature type="region of interest" description="Disordered" evidence="9">
    <location>
        <begin position="72"/>
        <end position="106"/>
    </location>
</feature>
<accession>A0A8W8MWI3</accession>
<feature type="transmembrane region" description="Helical" evidence="10">
    <location>
        <begin position="478"/>
        <end position="499"/>
    </location>
</feature>
<keyword evidence="8 10" id="KW-0472">Membrane</keyword>
<dbReference type="GO" id="GO:0016323">
    <property type="term" value="C:basolateral plasma membrane"/>
    <property type="evidence" value="ECO:0007669"/>
    <property type="project" value="TreeGrafter"/>
</dbReference>
<feature type="transmembrane region" description="Helical" evidence="10">
    <location>
        <begin position="402"/>
        <end position="420"/>
    </location>
</feature>
<sequence>MAIIMIYNACAKLFIRYTQTFFKHLQNKVESCEYERFKCSDMSVAETSGDDPTWQSGNHEEEAVGPEDVQLLEVPNGSHGGPSGNSSSLLTSSESSSPSTPPGLLKGILKNRLETVESNDLYRQERRRRHSSADEDDFALLHGRFEKVPLKDFHAEIRAFKDVEDFLSRTLLMLDLQKTGLTQIIEAMVQKLLEKKEVSAQTSLEEARHAIFTQDSVHTLSKTIQGTMTSEVSGFDFDQNWICVMCDIPTVTKRHVVIARLHSPANLGSNSHEVQFVILVMAPVREKSTKSSLETARTFATLFLDIDFRHQLLLAESEYEFKQLLHTRTKLLIEEQGLPENRKSHLVLSAFEQEEQEGGKARCPLGQGLIRDLKRRLPHYVSDFRDGFVGNKTIHKVTSTTFFLYFACVLPNIAFGMLNDNNTAGVIDVQKVLFSQCVGGLLFAVFGGQPLIVLLTTAPLALYTKIIYSICEDFDLNFNAMFACTGLWNAFFLLIFVFFNTSKLMKYSSRSTEEVFSLFITFAFSADAIKDTIKDFNKNYNTDVCHGVNHSNSTNQNASFPTNSSLTTVSAMTTASTVTTVSMVNVTNSSMLAAPSGGGGIEECLRENSILFLLLMLGTVWLGITLFNFTKTPFLNAGKREMLADYALPVAVLVMSFFGSYVFREVHMRPFKYKAREQMFELAPLHLLPVGAVFAAAGLGFSLSLLFFMDQNISSALVNTPSNKLKKGAAYHWDLFVVAVINAFLSIFTMPWVHAALPHSPLHVRALADLEDRVDQGHVHQIVVHVRETRVTGIISHVMIGLSMLMLPYPLAYIPRPVLDGLFIYVAITALYGNQLFDRILLFFTEQSAYPPNHYIRRVPQRKIHLFTTLQLIQLVVLCVFGFSPIPYMKMVFPVLIMLLMPIRHKIIPNFFEPKYLKALDGHAH</sequence>
<keyword evidence="5 10" id="KW-0812">Transmembrane</keyword>
<dbReference type="InterPro" id="IPR003020">
    <property type="entry name" value="HCO3_transpt_euk"/>
</dbReference>
<evidence type="ECO:0000256" key="1">
    <source>
        <dbReference type="ARBA" id="ARBA00004651"/>
    </source>
</evidence>
<feature type="transmembrane region" description="Helical" evidence="10">
    <location>
        <begin position="646"/>
        <end position="664"/>
    </location>
</feature>
<evidence type="ECO:0000256" key="4">
    <source>
        <dbReference type="ARBA" id="ARBA00022475"/>
    </source>
</evidence>
<evidence type="ECO:0000256" key="8">
    <source>
        <dbReference type="ARBA" id="ARBA00023136"/>
    </source>
</evidence>
<dbReference type="AlphaFoldDB" id="A0A8W8MWI3"/>
<dbReference type="Gene3D" id="3.40.930.10">
    <property type="entry name" value="Mannitol-specific EII, Chain A"/>
    <property type="match status" value="1"/>
</dbReference>
<evidence type="ECO:0000259" key="11">
    <source>
        <dbReference type="PROSITE" id="PS51094"/>
    </source>
</evidence>
<keyword evidence="7" id="KW-0406">Ion transport</keyword>
<reference evidence="12" key="1">
    <citation type="submission" date="2022-08" db="UniProtKB">
        <authorList>
            <consortium name="EnsemblMetazoa"/>
        </authorList>
    </citation>
    <scope>IDENTIFICATION</scope>
    <source>
        <strain evidence="12">05x7-T-G4-1.051#20</strain>
    </source>
</reference>
<dbReference type="Pfam" id="PF00955">
    <property type="entry name" value="HCO3_cotransp"/>
    <property type="match status" value="1"/>
</dbReference>
<evidence type="ECO:0000313" key="12">
    <source>
        <dbReference type="EnsemblMetazoa" id="G3653.4:cds"/>
    </source>
</evidence>
<keyword evidence="3" id="KW-0813">Transport</keyword>
<feature type="transmembrane region" description="Helical" evidence="10">
    <location>
        <begin position="432"/>
        <end position="458"/>
    </location>
</feature>
<dbReference type="PROSITE" id="PS51094">
    <property type="entry name" value="PTS_EIIA_TYPE_2"/>
    <property type="match status" value="1"/>
</dbReference>
<dbReference type="Proteomes" id="UP000005408">
    <property type="component" value="Unassembled WGS sequence"/>
</dbReference>
<evidence type="ECO:0000256" key="7">
    <source>
        <dbReference type="ARBA" id="ARBA00023065"/>
    </source>
</evidence>
<organism evidence="12 13">
    <name type="scientific">Magallana gigas</name>
    <name type="common">Pacific oyster</name>
    <name type="synonym">Crassostrea gigas</name>
    <dbReference type="NCBI Taxonomy" id="29159"/>
    <lineage>
        <taxon>Eukaryota</taxon>
        <taxon>Metazoa</taxon>
        <taxon>Spiralia</taxon>
        <taxon>Lophotrochozoa</taxon>
        <taxon>Mollusca</taxon>
        <taxon>Bivalvia</taxon>
        <taxon>Autobranchia</taxon>
        <taxon>Pteriomorphia</taxon>
        <taxon>Ostreida</taxon>
        <taxon>Ostreoidea</taxon>
        <taxon>Ostreidae</taxon>
        <taxon>Magallana</taxon>
    </lineage>
</organism>
<dbReference type="GO" id="GO:0005452">
    <property type="term" value="F:solute:inorganic anion antiporter activity"/>
    <property type="evidence" value="ECO:0007669"/>
    <property type="project" value="InterPro"/>
</dbReference>
<evidence type="ECO:0000256" key="9">
    <source>
        <dbReference type="SAM" id="MobiDB-lite"/>
    </source>
</evidence>
<dbReference type="Gene3D" id="1.10.287.570">
    <property type="entry name" value="Helical hairpin bin"/>
    <property type="match status" value="1"/>
</dbReference>
<dbReference type="InterPro" id="IPR011531">
    <property type="entry name" value="HCO3_transpt-like_TM_dom"/>
</dbReference>
<feature type="transmembrane region" description="Helical" evidence="10">
    <location>
        <begin position="610"/>
        <end position="630"/>
    </location>
</feature>
<feature type="transmembrane region" description="Helical" evidence="10">
    <location>
        <begin position="729"/>
        <end position="753"/>
    </location>
</feature>
<feature type="transmembrane region" description="Helical" evidence="10">
    <location>
        <begin position="822"/>
        <end position="844"/>
    </location>
</feature>
<feature type="domain" description="PTS EIIA type-2" evidence="11">
    <location>
        <begin position="165"/>
        <end position="328"/>
    </location>
</feature>
<protein>
    <recommendedName>
        <fullName evidence="11">PTS EIIA type-2 domain-containing protein</fullName>
    </recommendedName>
</protein>
<feature type="compositionally biased region" description="Low complexity" evidence="9">
    <location>
        <begin position="84"/>
        <end position="105"/>
    </location>
</feature>
<feature type="transmembrane region" description="Helical" evidence="10">
    <location>
        <begin position="685"/>
        <end position="709"/>
    </location>
</feature>
<dbReference type="GO" id="GO:0050801">
    <property type="term" value="P:monoatomic ion homeostasis"/>
    <property type="evidence" value="ECO:0007669"/>
    <property type="project" value="TreeGrafter"/>
</dbReference>
<evidence type="ECO:0000256" key="3">
    <source>
        <dbReference type="ARBA" id="ARBA00022448"/>
    </source>
</evidence>
<evidence type="ECO:0000256" key="5">
    <source>
        <dbReference type="ARBA" id="ARBA00022692"/>
    </source>
</evidence>
<dbReference type="PANTHER" id="PTHR11453:SF127">
    <property type="entry name" value="SOLUTE CARRIER FAMILY 4 MEMBER 11"/>
    <property type="match status" value="1"/>
</dbReference>
<name>A0A8W8MWI3_MAGGI</name>
<feature type="region of interest" description="Disordered" evidence="9">
    <location>
        <begin position="45"/>
        <end position="64"/>
    </location>
</feature>
<dbReference type="PANTHER" id="PTHR11453">
    <property type="entry name" value="ANION EXCHANGE PROTEIN"/>
    <property type="match status" value="1"/>
</dbReference>
<evidence type="ECO:0000256" key="6">
    <source>
        <dbReference type="ARBA" id="ARBA00022989"/>
    </source>
</evidence>
<keyword evidence="13" id="KW-1185">Reference proteome</keyword>
<evidence type="ECO:0000256" key="2">
    <source>
        <dbReference type="ARBA" id="ARBA00010993"/>
    </source>
</evidence>
<evidence type="ECO:0000313" key="13">
    <source>
        <dbReference type="Proteomes" id="UP000005408"/>
    </source>
</evidence>
<feature type="transmembrane region" description="Helical" evidence="10">
    <location>
        <begin position="864"/>
        <end position="885"/>
    </location>
</feature>
<keyword evidence="4" id="KW-1003">Cell membrane</keyword>
<dbReference type="FunFam" id="1.10.287.570:FF:000002">
    <property type="entry name" value="Solute carrier family 4 member 11"/>
    <property type="match status" value="1"/>
</dbReference>
<keyword evidence="6 10" id="KW-1133">Transmembrane helix</keyword>
<dbReference type="EnsemblMetazoa" id="G3653.4">
    <property type="protein sequence ID" value="G3653.4:cds"/>
    <property type="gene ID" value="G3653"/>
</dbReference>
<proteinExistence type="inferred from homology"/>
<dbReference type="PRINTS" id="PR01231">
    <property type="entry name" value="HCO3TRNSPORT"/>
</dbReference>
<dbReference type="GO" id="GO:0006820">
    <property type="term" value="P:monoatomic anion transport"/>
    <property type="evidence" value="ECO:0007669"/>
    <property type="project" value="InterPro"/>
</dbReference>
<feature type="transmembrane region" description="Helical" evidence="10">
    <location>
        <begin position="791"/>
        <end position="810"/>
    </location>
</feature>